<dbReference type="GO" id="GO:0008344">
    <property type="term" value="P:adult locomotory behavior"/>
    <property type="evidence" value="ECO:0007669"/>
    <property type="project" value="Ensembl"/>
</dbReference>
<dbReference type="Ensembl" id="ENSBIXT00005014425.1">
    <property type="protein sequence ID" value="ENSBIXP00005028265.1"/>
    <property type="gene ID" value="ENSBIXG00005007851.1"/>
</dbReference>
<dbReference type="PANTHER" id="PTHR10901">
    <property type="entry name" value="TROPOMODULIN"/>
    <property type="match status" value="1"/>
</dbReference>
<organism evidence="7 8">
    <name type="scientific">Bos indicus x Bos taurus</name>
    <name type="common">Hybrid cattle</name>
    <dbReference type="NCBI Taxonomy" id="30522"/>
    <lineage>
        <taxon>Eukaryota</taxon>
        <taxon>Metazoa</taxon>
        <taxon>Chordata</taxon>
        <taxon>Craniata</taxon>
        <taxon>Vertebrata</taxon>
        <taxon>Euteleostomi</taxon>
        <taxon>Mammalia</taxon>
        <taxon>Eutheria</taxon>
        <taxon>Laurasiatheria</taxon>
        <taxon>Artiodactyla</taxon>
        <taxon>Ruminantia</taxon>
        <taxon>Pecora</taxon>
        <taxon>Bovidae</taxon>
        <taxon>Bovinae</taxon>
        <taxon>Bos</taxon>
    </lineage>
</organism>
<reference evidence="7" key="2">
    <citation type="submission" date="2025-08" db="UniProtKB">
        <authorList>
            <consortium name="Ensembl"/>
        </authorList>
    </citation>
    <scope>IDENTIFICATION</scope>
</reference>
<evidence type="ECO:0000256" key="1">
    <source>
        <dbReference type="ARBA" id="ARBA00004245"/>
    </source>
</evidence>
<evidence type="ECO:0000256" key="4">
    <source>
        <dbReference type="ARBA" id="ARBA00023203"/>
    </source>
</evidence>
<dbReference type="GO" id="GO:0030863">
    <property type="term" value="C:cortical cytoskeleton"/>
    <property type="evidence" value="ECO:0007669"/>
    <property type="project" value="Ensembl"/>
</dbReference>
<keyword evidence="5" id="KW-0206">Cytoskeleton</keyword>
<dbReference type="GO" id="GO:0003779">
    <property type="term" value="F:actin binding"/>
    <property type="evidence" value="ECO:0007669"/>
    <property type="project" value="UniProtKB-KW"/>
</dbReference>
<keyword evidence="4" id="KW-0009">Actin-binding</keyword>
<dbReference type="GeneTree" id="ENSGT00940000158695"/>
<keyword evidence="3" id="KW-0963">Cytoplasm</keyword>
<dbReference type="GO" id="GO:0007015">
    <property type="term" value="P:actin filament organization"/>
    <property type="evidence" value="ECO:0007669"/>
    <property type="project" value="TreeGrafter"/>
</dbReference>
<dbReference type="FunFam" id="3.80.10.10:FF:000006">
    <property type="entry name" value="Tropomodulin 2"/>
    <property type="match status" value="1"/>
</dbReference>
<accession>A0A4W2HDH2</accession>
<dbReference type="InterPro" id="IPR032675">
    <property type="entry name" value="LRR_dom_sf"/>
</dbReference>
<dbReference type="GO" id="GO:0016020">
    <property type="term" value="C:membrane"/>
    <property type="evidence" value="ECO:0007669"/>
    <property type="project" value="Ensembl"/>
</dbReference>
<evidence type="ECO:0000256" key="2">
    <source>
        <dbReference type="ARBA" id="ARBA00009345"/>
    </source>
</evidence>
<dbReference type="GO" id="GO:0008180">
    <property type="term" value="C:COP9 signalosome"/>
    <property type="evidence" value="ECO:0007669"/>
    <property type="project" value="Ensembl"/>
</dbReference>
<gene>
    <name evidence="7" type="primary">TMOD1</name>
</gene>
<dbReference type="Proteomes" id="UP000429181">
    <property type="component" value="Chromosome 8"/>
</dbReference>
<evidence type="ECO:0000313" key="8">
    <source>
        <dbReference type="Proteomes" id="UP000429181"/>
    </source>
</evidence>
<protein>
    <submittedName>
        <fullName evidence="7">Tropomodulin 1</fullName>
    </submittedName>
</protein>
<dbReference type="SUPFAM" id="SSF52047">
    <property type="entry name" value="RNI-like"/>
    <property type="match status" value="1"/>
</dbReference>
<feature type="region of interest" description="Disordered" evidence="6">
    <location>
        <begin position="110"/>
        <end position="129"/>
    </location>
</feature>
<reference evidence="7 8" key="1">
    <citation type="submission" date="2018-11" db="EMBL/GenBank/DDBJ databases">
        <title>Haplotype-resolved cattle genomes.</title>
        <authorList>
            <person name="Low W.Y."/>
            <person name="Tearle R."/>
            <person name="Bickhart D.M."/>
            <person name="Rosen B.D."/>
            <person name="Koren S."/>
            <person name="Rhie A."/>
            <person name="Hiendleder S."/>
            <person name="Phillippy A.M."/>
            <person name="Smith T.P.L."/>
            <person name="Williams J.L."/>
        </authorList>
    </citation>
    <scope>NUCLEOTIDE SEQUENCE [LARGE SCALE GENOMIC DNA]</scope>
</reference>
<sequence length="513" mass="56213">MFINQTIMLYTLNIQCCMSIISQKNWKKEQVGLFLGGCYFNHVPLLELRVHKLFVTKAWAQTRLSWVADETGWVVASIKAGKVVATAWLALLHPRTYRFLGLRPSRNEIRPPFSRQLPGGETETKTGGDVHPLGQEAHLPGGWSPCPALHQRTSLPGGGLCAAPRRPRVEGEVRRESRAGGAGRGDNAEPGPPLAPTPGAHSARPLAAARELVQPRAPLARARPPAACARPTAARARPPAPAAPRLGKVWVPKQKPMDPVLESVTLEPELEEALANASDAELCDIAAILGMHTLMSNQQYYQALGSSSIVNKEGLNSVIKPTQYKPVPDEEPNATDVEETLERIKNNDPKLEEVNLNNIRNIPIPTLKAYAEALKENSYVKKFSIVGTRSNDPVAFALAEMLKVNKVLKTLNVESNFISGAGILRLVEALPYNTSLVELKIDNQSQPLGNKVEMEIVSMLEKNATLLKFGYHFTQQGPRLRASNAMMNNNDLVRKRRLADLTGPIIPKCRSGV</sequence>
<feature type="compositionally biased region" description="Basic and acidic residues" evidence="6">
    <location>
        <begin position="167"/>
        <end position="178"/>
    </location>
</feature>
<dbReference type="PANTHER" id="PTHR10901:SF8">
    <property type="entry name" value="TROPOMODULIN-1"/>
    <property type="match status" value="1"/>
</dbReference>
<evidence type="ECO:0000256" key="6">
    <source>
        <dbReference type="SAM" id="MobiDB-lite"/>
    </source>
</evidence>
<dbReference type="GO" id="GO:0005523">
    <property type="term" value="F:tropomyosin binding"/>
    <property type="evidence" value="ECO:0007669"/>
    <property type="project" value="Ensembl"/>
</dbReference>
<feature type="compositionally biased region" description="Low complexity" evidence="6">
    <location>
        <begin position="215"/>
        <end position="237"/>
    </location>
</feature>
<dbReference type="GO" id="GO:0005884">
    <property type="term" value="C:actin filament"/>
    <property type="evidence" value="ECO:0007669"/>
    <property type="project" value="Ensembl"/>
</dbReference>
<evidence type="ECO:0000256" key="3">
    <source>
        <dbReference type="ARBA" id="ARBA00022490"/>
    </source>
</evidence>
<feature type="region of interest" description="Disordered" evidence="6">
    <location>
        <begin position="157"/>
        <end position="241"/>
    </location>
</feature>
<name>A0A4W2HDH2_BOBOX</name>
<dbReference type="GO" id="GO:0051694">
    <property type="term" value="P:pointed-end actin filament capping"/>
    <property type="evidence" value="ECO:0007669"/>
    <property type="project" value="InterPro"/>
</dbReference>
<dbReference type="Pfam" id="PF03250">
    <property type="entry name" value="Tropomodulin"/>
    <property type="match status" value="1"/>
</dbReference>
<dbReference type="GO" id="GO:0070307">
    <property type="term" value="P:lens fiber cell development"/>
    <property type="evidence" value="ECO:0007669"/>
    <property type="project" value="Ensembl"/>
</dbReference>
<dbReference type="InterPro" id="IPR004934">
    <property type="entry name" value="TMOD"/>
</dbReference>
<dbReference type="GO" id="GO:0006936">
    <property type="term" value="P:muscle contraction"/>
    <property type="evidence" value="ECO:0007669"/>
    <property type="project" value="Ensembl"/>
</dbReference>
<dbReference type="Gene3D" id="3.80.10.10">
    <property type="entry name" value="Ribonuclease Inhibitor"/>
    <property type="match status" value="1"/>
</dbReference>
<comment type="similarity">
    <text evidence="2">Belongs to the tropomodulin family.</text>
</comment>
<dbReference type="AlphaFoldDB" id="A0A4W2HDH2"/>
<dbReference type="GO" id="GO:0005865">
    <property type="term" value="C:striated muscle thin filament"/>
    <property type="evidence" value="ECO:0007669"/>
    <property type="project" value="Ensembl"/>
</dbReference>
<evidence type="ECO:0000256" key="5">
    <source>
        <dbReference type="ARBA" id="ARBA00023212"/>
    </source>
</evidence>
<dbReference type="GO" id="GO:0030239">
    <property type="term" value="P:myofibril assembly"/>
    <property type="evidence" value="ECO:0007669"/>
    <property type="project" value="Ensembl"/>
</dbReference>
<comment type="subcellular location">
    <subcellularLocation>
        <location evidence="1">Cytoplasm</location>
        <location evidence="1">Cytoskeleton</location>
    </subcellularLocation>
</comment>
<proteinExistence type="inferred from homology"/>
<evidence type="ECO:0000313" key="7">
    <source>
        <dbReference type="Ensembl" id="ENSBIXP00005028265.1"/>
    </source>
</evidence>